<gene>
    <name evidence="3" type="ORF">JXQ802_LOCUS46706</name>
    <name evidence="2" type="ORF">PYM288_LOCUS30915</name>
</gene>
<dbReference type="Proteomes" id="UP000663854">
    <property type="component" value="Unassembled WGS sequence"/>
</dbReference>
<dbReference type="Proteomes" id="UP000663870">
    <property type="component" value="Unassembled WGS sequence"/>
</dbReference>
<organism evidence="3 4">
    <name type="scientific">Rotaria sordida</name>
    <dbReference type="NCBI Taxonomy" id="392033"/>
    <lineage>
        <taxon>Eukaryota</taxon>
        <taxon>Metazoa</taxon>
        <taxon>Spiralia</taxon>
        <taxon>Gnathifera</taxon>
        <taxon>Rotifera</taxon>
        <taxon>Eurotatoria</taxon>
        <taxon>Bdelloidea</taxon>
        <taxon>Philodinida</taxon>
        <taxon>Philodinidae</taxon>
        <taxon>Rotaria</taxon>
    </lineage>
</organism>
<evidence type="ECO:0000256" key="1">
    <source>
        <dbReference type="SAM" id="MobiDB-lite"/>
    </source>
</evidence>
<name>A0A815ZLR4_9BILA</name>
<feature type="non-terminal residue" evidence="3">
    <location>
        <position position="1"/>
    </location>
</feature>
<reference evidence="3" key="1">
    <citation type="submission" date="2021-02" db="EMBL/GenBank/DDBJ databases">
        <authorList>
            <person name="Nowell W R."/>
        </authorList>
    </citation>
    <scope>NUCLEOTIDE SEQUENCE</scope>
</reference>
<dbReference type="EMBL" id="CAJNOH010003039">
    <property type="protein sequence ID" value="CAF1321112.1"/>
    <property type="molecule type" value="Genomic_DNA"/>
</dbReference>
<sequence length="187" mass="21388">FFSSCSLASHQSNNESLLEKFSLSSQIPIPSDFLCDTILSSLNQHSQTISEEDDTQDSSTNDASEGDESADNGEIDLVQEFELSQREQQNKTNNFWTTNDRDVYIIQDDDVLSALVTTPTVVNRNTQPTSIMKITNNKISDNIDEQQQTLKPKVRFNLDPQYEREREWNKVNKLLGNSVEWTDEFEV</sequence>
<accession>A0A815ZLR4</accession>
<dbReference type="AlphaFoldDB" id="A0A815ZLR4"/>
<evidence type="ECO:0000313" key="3">
    <source>
        <dbReference type="EMBL" id="CAF1585814.1"/>
    </source>
</evidence>
<keyword evidence="4" id="KW-1185">Reference proteome</keyword>
<evidence type="ECO:0000313" key="4">
    <source>
        <dbReference type="Proteomes" id="UP000663870"/>
    </source>
</evidence>
<comment type="caution">
    <text evidence="3">The sequence shown here is derived from an EMBL/GenBank/DDBJ whole genome shotgun (WGS) entry which is preliminary data.</text>
</comment>
<evidence type="ECO:0000313" key="2">
    <source>
        <dbReference type="EMBL" id="CAF1321112.1"/>
    </source>
</evidence>
<protein>
    <submittedName>
        <fullName evidence="3">Uncharacterized protein</fullName>
    </submittedName>
</protein>
<proteinExistence type="predicted"/>
<dbReference type="EMBL" id="CAJNOL010004325">
    <property type="protein sequence ID" value="CAF1585814.1"/>
    <property type="molecule type" value="Genomic_DNA"/>
</dbReference>
<feature type="region of interest" description="Disordered" evidence="1">
    <location>
        <begin position="45"/>
        <end position="72"/>
    </location>
</feature>